<feature type="transmembrane region" description="Helical" evidence="1">
    <location>
        <begin position="12"/>
        <end position="33"/>
    </location>
</feature>
<reference evidence="3 4" key="2">
    <citation type="submission" date="2016-10" db="EMBL/GenBank/DDBJ databases">
        <authorList>
            <person name="de Groot N.N."/>
        </authorList>
    </citation>
    <scope>NUCLEOTIDE SEQUENCE [LARGE SCALE GENOMIC DNA]</scope>
    <source>
        <strain evidence="3">NLAE-zl-C202</strain>
        <strain evidence="2 4">NLAE-zl-G339</strain>
    </source>
</reference>
<dbReference type="EMBL" id="FOUM01000032">
    <property type="protein sequence ID" value="SFN36634.1"/>
    <property type="molecule type" value="Genomic_DNA"/>
</dbReference>
<dbReference type="EMBL" id="FNRP01000002">
    <property type="protein sequence ID" value="SEA08260.1"/>
    <property type="molecule type" value="Genomic_DNA"/>
</dbReference>
<sequence>MNDDISAWNHVIVYYMFIVVANDFSLLPIWLFYQ</sequence>
<reference evidence="5" key="1">
    <citation type="submission" date="2016-10" db="EMBL/GenBank/DDBJ databases">
        <authorList>
            <person name="Varghese N."/>
            <person name="Submissions S."/>
        </authorList>
    </citation>
    <scope>NUCLEOTIDE SEQUENCE [LARGE SCALE GENOMIC DNA]</scope>
    <source>
        <strain evidence="5">NLAE-zl-C202</strain>
    </source>
</reference>
<evidence type="ECO:0000313" key="3">
    <source>
        <dbReference type="EMBL" id="SFN36634.1"/>
    </source>
</evidence>
<keyword evidence="1" id="KW-1133">Transmembrane helix</keyword>
<gene>
    <name evidence="2" type="ORF">SAMN04487924_102128</name>
    <name evidence="3" type="ORF">SAMN05216250_13230</name>
</gene>
<dbReference type="Proteomes" id="UP000183766">
    <property type="component" value="Unassembled WGS sequence"/>
</dbReference>
<evidence type="ECO:0000313" key="4">
    <source>
        <dbReference type="Proteomes" id="UP000183040"/>
    </source>
</evidence>
<name>A0A1I4YF38_9BACE</name>
<accession>A0A1I4YF38</accession>
<evidence type="ECO:0000256" key="1">
    <source>
        <dbReference type="SAM" id="Phobius"/>
    </source>
</evidence>
<evidence type="ECO:0000313" key="2">
    <source>
        <dbReference type="EMBL" id="SEA08260.1"/>
    </source>
</evidence>
<organism evidence="3 5">
    <name type="scientific">Bacteroides xylanisolvens</name>
    <dbReference type="NCBI Taxonomy" id="371601"/>
    <lineage>
        <taxon>Bacteria</taxon>
        <taxon>Pseudomonadati</taxon>
        <taxon>Bacteroidota</taxon>
        <taxon>Bacteroidia</taxon>
        <taxon>Bacteroidales</taxon>
        <taxon>Bacteroidaceae</taxon>
        <taxon>Bacteroides</taxon>
    </lineage>
</organism>
<dbReference type="AlphaFoldDB" id="A0A1I4YF38"/>
<keyword evidence="1" id="KW-0812">Transmembrane</keyword>
<protein>
    <submittedName>
        <fullName evidence="3">Uncharacterized protein</fullName>
    </submittedName>
</protein>
<keyword evidence="1" id="KW-0472">Membrane</keyword>
<dbReference type="Proteomes" id="UP000183040">
    <property type="component" value="Unassembled WGS sequence"/>
</dbReference>
<proteinExistence type="predicted"/>
<evidence type="ECO:0000313" key="5">
    <source>
        <dbReference type="Proteomes" id="UP000183766"/>
    </source>
</evidence>